<sequence>TDRHTLTFISRPYLVIGAARSASLNISVLNRGDDAYDTHLFISFPKELYFVKVQQVMRMLLLNIAKHLSVLFLFISACQRNFSVILDTTLLGEEDPLLSFSLLAQRSVRMFLINCFPHLGRFTSVCADSRWVSPPSFVYGEEGTNISQFEQIPHAHCLYQWMNFSFQVVNLGPSPVPGALFELLIPNRLSQDGPEIFHIQQAVVEFGNGHCIARVPSQLCLVPHDQESIFRTLFSIFTKSGRKILVGFKSPLRFRQCRHFFLLLLYFIIFLFFAPVQVNFCPFVLVFHCHDCPVIV</sequence>
<dbReference type="SUPFAM" id="SSF69179">
    <property type="entry name" value="Integrin domains"/>
    <property type="match status" value="1"/>
</dbReference>
<protein>
    <recommendedName>
        <fullName evidence="6">Integrin alpha second immunoglobulin-like domain-containing protein</fullName>
    </recommendedName>
</protein>
<evidence type="ECO:0000256" key="5">
    <source>
        <dbReference type="SAM" id="Phobius"/>
    </source>
</evidence>
<reference evidence="7" key="2">
    <citation type="submission" date="2025-09" db="UniProtKB">
        <authorList>
            <consortium name="Ensembl"/>
        </authorList>
    </citation>
    <scope>IDENTIFICATION</scope>
</reference>
<evidence type="ECO:0000313" key="8">
    <source>
        <dbReference type="Proteomes" id="UP000694388"/>
    </source>
</evidence>
<keyword evidence="3 5" id="KW-0472">Membrane</keyword>
<organism evidence="7 8">
    <name type="scientific">Eptatretus burgeri</name>
    <name type="common">Inshore hagfish</name>
    <dbReference type="NCBI Taxonomy" id="7764"/>
    <lineage>
        <taxon>Eukaryota</taxon>
        <taxon>Metazoa</taxon>
        <taxon>Chordata</taxon>
        <taxon>Craniata</taxon>
        <taxon>Vertebrata</taxon>
        <taxon>Cyclostomata</taxon>
        <taxon>Myxini</taxon>
        <taxon>Myxiniformes</taxon>
        <taxon>Myxinidae</taxon>
        <taxon>Eptatretinae</taxon>
        <taxon>Eptatretus</taxon>
    </lineage>
</organism>
<dbReference type="GO" id="GO:0016020">
    <property type="term" value="C:membrane"/>
    <property type="evidence" value="ECO:0007669"/>
    <property type="project" value="UniProtKB-SubCell"/>
</dbReference>
<name>A0A8C4N745_EPTBU</name>
<dbReference type="InterPro" id="IPR032695">
    <property type="entry name" value="Integrin_dom_sf"/>
</dbReference>
<accession>A0A8C4N745</accession>
<dbReference type="InterPro" id="IPR048285">
    <property type="entry name" value="Integrin_alpha_Ig-like_2"/>
</dbReference>
<dbReference type="Pfam" id="PF20805">
    <property type="entry name" value="Integrin_A_Ig_2"/>
    <property type="match status" value="1"/>
</dbReference>
<dbReference type="GO" id="GO:0007229">
    <property type="term" value="P:integrin-mediated signaling pathway"/>
    <property type="evidence" value="ECO:0007669"/>
    <property type="project" value="UniProtKB-KW"/>
</dbReference>
<evidence type="ECO:0000313" key="7">
    <source>
        <dbReference type="Ensembl" id="ENSEBUP00000003412.1"/>
    </source>
</evidence>
<feature type="domain" description="Integrin alpha second immunoglobulin-like" evidence="6">
    <location>
        <begin position="12"/>
        <end position="54"/>
    </location>
</feature>
<evidence type="ECO:0000256" key="2">
    <source>
        <dbReference type="ARBA" id="ARBA00023037"/>
    </source>
</evidence>
<proteinExistence type="predicted"/>
<dbReference type="Gene3D" id="2.60.40.1530">
    <property type="entry name" value="ntegrin, alpha v. Chain A, domain 4"/>
    <property type="match status" value="1"/>
</dbReference>
<reference evidence="7" key="1">
    <citation type="submission" date="2025-08" db="UniProtKB">
        <authorList>
            <consortium name="Ensembl"/>
        </authorList>
    </citation>
    <scope>IDENTIFICATION</scope>
</reference>
<evidence type="ECO:0000259" key="6">
    <source>
        <dbReference type="Pfam" id="PF20805"/>
    </source>
</evidence>
<dbReference type="Proteomes" id="UP000694388">
    <property type="component" value="Unplaced"/>
</dbReference>
<dbReference type="Gene3D" id="2.60.40.1510">
    <property type="entry name" value="ntegrin, alpha v. Chain A, domain 3"/>
    <property type="match status" value="1"/>
</dbReference>
<comment type="subcellular location">
    <subcellularLocation>
        <location evidence="1">Membrane</location>
        <topology evidence="1">Single-pass type I membrane protein</topology>
    </subcellularLocation>
</comment>
<feature type="transmembrane region" description="Helical" evidence="5">
    <location>
        <begin position="260"/>
        <end position="278"/>
    </location>
</feature>
<evidence type="ECO:0000256" key="4">
    <source>
        <dbReference type="ARBA" id="ARBA00023180"/>
    </source>
</evidence>
<evidence type="ECO:0000256" key="3">
    <source>
        <dbReference type="ARBA" id="ARBA00023136"/>
    </source>
</evidence>
<keyword evidence="5" id="KW-1133">Transmembrane helix</keyword>
<dbReference type="GeneTree" id="ENSGT00940000156503"/>
<keyword evidence="2" id="KW-0401">Integrin</keyword>
<dbReference type="AlphaFoldDB" id="A0A8C4N745"/>
<evidence type="ECO:0000256" key="1">
    <source>
        <dbReference type="ARBA" id="ARBA00004479"/>
    </source>
</evidence>
<keyword evidence="5" id="KW-0812">Transmembrane</keyword>
<keyword evidence="4" id="KW-0325">Glycoprotein</keyword>
<dbReference type="Ensembl" id="ENSEBUT00000003782.1">
    <property type="protein sequence ID" value="ENSEBUP00000003412.1"/>
    <property type="gene ID" value="ENSEBUG00000002441.1"/>
</dbReference>
<dbReference type="OMA" id="MFLINCF"/>
<keyword evidence="8" id="KW-1185">Reference proteome</keyword>